<dbReference type="PANTHER" id="PTHR43201">
    <property type="entry name" value="ACYL-COA SYNTHETASE"/>
    <property type="match status" value="1"/>
</dbReference>
<keyword evidence="3" id="KW-1133">Transmembrane helix</keyword>
<evidence type="ECO:0000259" key="5">
    <source>
        <dbReference type="Pfam" id="PF13193"/>
    </source>
</evidence>
<feature type="domain" description="AMP-binding enzyme C-terminal" evidence="5">
    <location>
        <begin position="442"/>
        <end position="509"/>
    </location>
</feature>
<keyword evidence="2 6" id="KW-0436">Ligase</keyword>
<dbReference type="Gene3D" id="3.40.50.12780">
    <property type="entry name" value="N-terminal domain of ligase-like"/>
    <property type="match status" value="1"/>
</dbReference>
<dbReference type="OrthoDB" id="9803968at2"/>
<dbReference type="GO" id="GO:0031956">
    <property type="term" value="F:medium-chain fatty acid-CoA ligase activity"/>
    <property type="evidence" value="ECO:0007669"/>
    <property type="project" value="TreeGrafter"/>
</dbReference>
<protein>
    <submittedName>
        <fullName evidence="6">Long-chain fatty acid--CoA ligase</fullName>
    </submittedName>
</protein>
<accession>A0A417Y110</accession>
<dbReference type="RefSeq" id="WP_118926040.1">
    <property type="nucleotide sequence ID" value="NZ_QXGH01000018.1"/>
</dbReference>
<reference evidence="6 7" key="1">
    <citation type="submission" date="2018-09" db="EMBL/GenBank/DDBJ databases">
        <title>Genome sequencing of Nocardioides immobilis CCTCC AB 2017083 for comparison to Nocardioides silvaticus.</title>
        <authorList>
            <person name="Li C."/>
            <person name="Wang G."/>
        </authorList>
    </citation>
    <scope>NUCLEOTIDE SEQUENCE [LARGE SCALE GENOMIC DNA]</scope>
    <source>
        <strain evidence="6 7">CCTCC AB 2017083</strain>
    </source>
</reference>
<dbReference type="EMBL" id="QXGH01000018">
    <property type="protein sequence ID" value="RHW26254.1"/>
    <property type="molecule type" value="Genomic_DNA"/>
</dbReference>
<comment type="caution">
    <text evidence="6">The sequence shown here is derived from an EMBL/GenBank/DDBJ whole genome shotgun (WGS) entry which is preliminary data.</text>
</comment>
<evidence type="ECO:0000256" key="3">
    <source>
        <dbReference type="SAM" id="Phobius"/>
    </source>
</evidence>
<dbReference type="Pfam" id="PF13193">
    <property type="entry name" value="AMP-binding_C"/>
    <property type="match status" value="1"/>
</dbReference>
<proteinExistence type="inferred from homology"/>
<evidence type="ECO:0000256" key="1">
    <source>
        <dbReference type="ARBA" id="ARBA00006432"/>
    </source>
</evidence>
<comment type="similarity">
    <text evidence="1">Belongs to the ATP-dependent AMP-binding enzyme family.</text>
</comment>
<feature type="domain" description="AMP-dependent synthetase/ligase" evidence="4">
    <location>
        <begin position="27"/>
        <end position="390"/>
    </location>
</feature>
<dbReference type="PROSITE" id="PS00455">
    <property type="entry name" value="AMP_BINDING"/>
    <property type="match status" value="1"/>
</dbReference>
<dbReference type="Gene3D" id="3.30.300.30">
    <property type="match status" value="1"/>
</dbReference>
<dbReference type="PANTHER" id="PTHR43201:SF5">
    <property type="entry name" value="MEDIUM-CHAIN ACYL-COA LIGASE ACSF2, MITOCHONDRIAL"/>
    <property type="match status" value="1"/>
</dbReference>
<dbReference type="Pfam" id="PF00501">
    <property type="entry name" value="AMP-binding"/>
    <property type="match status" value="1"/>
</dbReference>
<evidence type="ECO:0000313" key="6">
    <source>
        <dbReference type="EMBL" id="RHW26254.1"/>
    </source>
</evidence>
<evidence type="ECO:0000313" key="7">
    <source>
        <dbReference type="Proteomes" id="UP000283644"/>
    </source>
</evidence>
<dbReference type="GO" id="GO:0006631">
    <property type="term" value="P:fatty acid metabolic process"/>
    <property type="evidence" value="ECO:0007669"/>
    <property type="project" value="TreeGrafter"/>
</dbReference>
<keyword evidence="3" id="KW-0812">Transmembrane</keyword>
<evidence type="ECO:0000259" key="4">
    <source>
        <dbReference type="Pfam" id="PF00501"/>
    </source>
</evidence>
<feature type="transmembrane region" description="Helical" evidence="3">
    <location>
        <begin position="85"/>
        <end position="104"/>
    </location>
</feature>
<dbReference type="SUPFAM" id="SSF56801">
    <property type="entry name" value="Acetyl-CoA synthetase-like"/>
    <property type="match status" value="1"/>
</dbReference>
<dbReference type="Proteomes" id="UP000283644">
    <property type="component" value="Unassembled WGS sequence"/>
</dbReference>
<dbReference type="InterPro" id="IPR042099">
    <property type="entry name" value="ANL_N_sf"/>
</dbReference>
<keyword evidence="7" id="KW-1185">Reference proteome</keyword>
<dbReference type="AlphaFoldDB" id="A0A417Y110"/>
<dbReference type="InterPro" id="IPR045851">
    <property type="entry name" value="AMP-bd_C_sf"/>
</dbReference>
<dbReference type="InterPro" id="IPR000873">
    <property type="entry name" value="AMP-dep_synth/lig_dom"/>
</dbReference>
<organism evidence="6 7">
    <name type="scientific">Nocardioides immobilis</name>
    <dbReference type="NCBI Taxonomy" id="2049295"/>
    <lineage>
        <taxon>Bacteria</taxon>
        <taxon>Bacillati</taxon>
        <taxon>Actinomycetota</taxon>
        <taxon>Actinomycetes</taxon>
        <taxon>Propionibacteriales</taxon>
        <taxon>Nocardioidaceae</taxon>
        <taxon>Nocardioides</taxon>
    </lineage>
</organism>
<gene>
    <name evidence="6" type="ORF">D0Z08_14895</name>
</gene>
<name>A0A417Y110_9ACTN</name>
<dbReference type="InterPro" id="IPR025110">
    <property type="entry name" value="AMP-bd_C"/>
</dbReference>
<dbReference type="InterPro" id="IPR020845">
    <property type="entry name" value="AMP-binding_CS"/>
</dbReference>
<evidence type="ECO:0000256" key="2">
    <source>
        <dbReference type="ARBA" id="ARBA00022598"/>
    </source>
</evidence>
<keyword evidence="3" id="KW-0472">Membrane</keyword>
<sequence length="537" mass="57756">MLRSSEASRTGRRLNPWDEVTVAQMLDWVAAERPDATALVDGDRSLTFAELRSTRDRVGAALAAMGVGDGTHVAIRMTKGADYTVLLHALWMVGAVAIPLNAMWTGQEVERALRDTDAEVLIIDTSTDATDWRSIVTHLGLPTDGLVGDGRLDRLRRVIDGSAHADLRASDSSGRAERREPVQVVPSTRQESLFLFTSGSSSAPKAVILRQDGILGTAHYFARSLGVGDSDRFLSLGPYFHAGGIVQMLVANQTGATQHVFPRVDIPTIAAVAVDQRCTVVTGFDPVLVKLFDAIAGLDQELPFHSVAASPAVEVFDALRSRGINVVTMYALSEGGNMVSLSSPEDETLAHGRPLPGITVRICDSSGQPVSAGEEGEICFKGWNLFRGYYNVDGAPDDVATDHDDYFHTGDIGKIDEEGRLVYLGRYSSMIKSGGENVSATEVETFLAQEIPEVATAAVVGVPSAEWGETVVAFVELVPGSRPFAEAWLKDACRGRLAGYKIPKRFVEVRPDGWPVADTGKLSRVTLVERVLAEPLG</sequence>